<accession>Q1Q5C8</accession>
<reference evidence="1" key="1">
    <citation type="journal article" date="2006" name="Nature">
        <title>Deciphering the evolution and metabolism of an anammox bacterium from a community genome.</title>
        <authorList>
            <person name="Strous M."/>
            <person name="Pelletier E."/>
            <person name="Mangenot S."/>
            <person name="Rattei T."/>
            <person name="Lehner A."/>
            <person name="Taylor M.W."/>
            <person name="Horn M."/>
            <person name="Daims H."/>
            <person name="Bartol-Mavel D."/>
            <person name="Wincker P."/>
            <person name="Barbe V."/>
            <person name="Fonknechten N."/>
            <person name="Vallenet D."/>
            <person name="Segurens B."/>
            <person name="Schenowitz-Truong C."/>
            <person name="Medigue C."/>
            <person name="Collingro A."/>
            <person name="Snel B."/>
            <person name="Dutilh B.E."/>
            <person name="OpDenCamp H.J.M."/>
            <person name="vanDerDrift C."/>
            <person name="Cirpus I."/>
            <person name="vanDePas-Schoonen K.T."/>
            <person name="Harhangi H.R."/>
            <person name="vanNiftrik L."/>
            <person name="Schmid M."/>
            <person name="Keltjens J."/>
            <person name="vanDeVossenberg J."/>
            <person name="Kartal B."/>
            <person name="Meier H."/>
            <person name="Frishman D."/>
            <person name="Huynen M.A."/>
            <person name="Mewes H."/>
            <person name="Weissenbach J."/>
            <person name="Jetten M.S.M."/>
            <person name="Wagner M."/>
            <person name="LePaslier D."/>
        </authorList>
    </citation>
    <scope>NUCLEOTIDE SEQUENCE</scope>
</reference>
<gene>
    <name evidence="1" type="ORF">kuste4455</name>
</gene>
<name>Q1Q5C8_KUEST</name>
<evidence type="ECO:0000313" key="1">
    <source>
        <dbReference type="EMBL" id="CAJ75217.1"/>
    </source>
</evidence>
<proteinExistence type="predicted"/>
<dbReference type="RefSeq" id="WP_169704387.1">
    <property type="nucleotide sequence ID" value="NZ_OCTL01000150.1"/>
</dbReference>
<organism evidence="1">
    <name type="scientific">Kuenenia stuttgartiensis</name>
    <dbReference type="NCBI Taxonomy" id="174633"/>
    <lineage>
        <taxon>Bacteria</taxon>
        <taxon>Pseudomonadati</taxon>
        <taxon>Planctomycetota</taxon>
        <taxon>Candidatus Brocadiia</taxon>
        <taxon>Candidatus Brocadiales</taxon>
        <taxon>Candidatus Brocadiaceae</taxon>
        <taxon>Candidatus Kuenenia</taxon>
    </lineage>
</organism>
<sequence length="131" mass="14754">MADHCGTARSNYFRVKDKQKFIDWCESLELKPIYQTDKETESELCGFLAETEYGLLPVYRDEEDIDFFAELSTHLADGAVGIVMEVGNEKMRYITGFAGAVNSKGEVVCVSIDDIYEKAEKLGNVITMCED</sequence>
<dbReference type="AlphaFoldDB" id="Q1Q5C8"/>
<reference evidence="1" key="2">
    <citation type="submission" date="2006-01" db="EMBL/GenBank/DDBJ databases">
        <authorList>
            <person name="Genoscope"/>
        </authorList>
    </citation>
    <scope>NUCLEOTIDE SEQUENCE</scope>
</reference>
<dbReference type="EMBL" id="CT573071">
    <property type="protein sequence ID" value="CAJ75217.1"/>
    <property type="molecule type" value="Genomic_DNA"/>
</dbReference>
<protein>
    <submittedName>
        <fullName evidence="1">Uncharacterized protein</fullName>
    </submittedName>
</protein>